<feature type="domain" description="TonB-dependent receptor plug" evidence="5">
    <location>
        <begin position="48"/>
        <end position="150"/>
    </location>
</feature>
<accession>A0ABN1EMS6</accession>
<dbReference type="RefSeq" id="WP_166929506.1">
    <property type="nucleotide sequence ID" value="NZ_BAAADD010000004.1"/>
</dbReference>
<sequence length="922" mass="101305">MNRKRLHASVSLLALATAFAAPAFAQEVETVTVSGFRHSLETTEGIKRSSVGLVEAVSSVDIGKLPDVSIAESLSRLPGLAGQRVDGRSQVIAIRGLSPDFAGTTLNGREQVSTGDNRGVEFDQYPSEILSGVVVYKTPDAKLLGQGLSGTVDLKTIRPLDYDEMRFAVGIRGEVNSMGKVYRVSPYGSRFNISYIDQFLNGKLGVAVGYAHLDSPFQQKHYTAWWWGNPDSWGAHQPGKDADAVMLQGAEARVSSQTQVRDGLAATLEFKPNEHFHSVLDMYYSNFNQREYMNGAQWSSYPDCVKVNPTLPDNDVDKTKTCNADPNKVVESLNNPTYVTSGGVKLVQAGAWSNLRLLGRNDYNTRVDVLSAVGWRNEYTNGNFSLALDLSYSGAKRNSAQLESYVGTHSLESNLKFTVPLTNHGFPTFTPGINYADPKVIGIFDALNYGHDARLETPTQKDTIQAVRLESKYHVGYIVSDIEAGIGFQSRYKKKSSSVYFLDLADKTNVQPITSDLLYQAPSLAFAGFTNGVLAYNVKAVTDKYLNKTLNMSGDDYKKDFSVKENVVTAYVMANLDSNVGFATLRGNVGAQLVHTDQISRAFNIDNAPGKPNVPLGDMSGNKSYYDFLPSINLSLDFDNGNIVRLGIAKTMARPRVDDMRAAASAGVSDTSPYLWSGSGGNPKLKPWRADSIDIAYEHYFGKASYVSVAGFYKNLKTYIYNQNILDYDFRNFTNTTKHTPDTSLGQFSTPANGKGGYMRGAEISAQLDGTLLTDYLDGFGSVLSFSWTDSSVKPDGPGTSTIATLPGLSKAVASGTLYYEKNGFSVRISERYRSDFRGEITSNFAQRSYTRILAEAITDFQVGYDFEDGKLNGLSLVAQIENLFNTPYRTYQDDRLSNGTNEPREYNLYGRTILLGLNYKL</sequence>
<comment type="subcellular location">
    <subcellularLocation>
        <location evidence="1">Cell outer membrane</location>
    </subcellularLocation>
</comment>
<evidence type="ECO:0000256" key="3">
    <source>
        <dbReference type="ARBA" id="ARBA00023237"/>
    </source>
</evidence>
<evidence type="ECO:0000256" key="1">
    <source>
        <dbReference type="ARBA" id="ARBA00004442"/>
    </source>
</evidence>
<feature type="chain" id="PRO_5046379946" evidence="4">
    <location>
        <begin position="26"/>
        <end position="922"/>
    </location>
</feature>
<evidence type="ECO:0000313" key="7">
    <source>
        <dbReference type="Proteomes" id="UP001499951"/>
    </source>
</evidence>
<evidence type="ECO:0000313" key="6">
    <source>
        <dbReference type="EMBL" id="GAA0569878.1"/>
    </source>
</evidence>
<comment type="caution">
    <text evidence="6">The sequence shown here is derived from an EMBL/GenBank/DDBJ whole genome shotgun (WGS) entry which is preliminary data.</text>
</comment>
<name>A0ABN1EMS6_9PROT</name>
<dbReference type="Proteomes" id="UP001499951">
    <property type="component" value="Unassembled WGS sequence"/>
</dbReference>
<dbReference type="Pfam" id="PF07715">
    <property type="entry name" value="Plug"/>
    <property type="match status" value="1"/>
</dbReference>
<keyword evidence="3" id="KW-0998">Cell outer membrane</keyword>
<organism evidence="6 7">
    <name type="scientific">Rhizomicrobium electricum</name>
    <dbReference type="NCBI Taxonomy" id="480070"/>
    <lineage>
        <taxon>Bacteria</taxon>
        <taxon>Pseudomonadati</taxon>
        <taxon>Pseudomonadota</taxon>
        <taxon>Alphaproteobacteria</taxon>
        <taxon>Micropepsales</taxon>
        <taxon>Micropepsaceae</taxon>
        <taxon>Rhizomicrobium</taxon>
    </lineage>
</organism>
<keyword evidence="7" id="KW-1185">Reference proteome</keyword>
<keyword evidence="2" id="KW-0472">Membrane</keyword>
<dbReference type="Gene3D" id="2.170.130.10">
    <property type="entry name" value="TonB-dependent receptor, plug domain"/>
    <property type="match status" value="1"/>
</dbReference>
<evidence type="ECO:0000259" key="5">
    <source>
        <dbReference type="Pfam" id="PF07715"/>
    </source>
</evidence>
<dbReference type="EMBL" id="BAAADD010000004">
    <property type="protein sequence ID" value="GAA0569878.1"/>
    <property type="molecule type" value="Genomic_DNA"/>
</dbReference>
<gene>
    <name evidence="6" type="ORF">GCM10008942_18280</name>
</gene>
<dbReference type="InterPro" id="IPR037066">
    <property type="entry name" value="Plug_dom_sf"/>
</dbReference>
<feature type="signal peptide" evidence="4">
    <location>
        <begin position="1"/>
        <end position="25"/>
    </location>
</feature>
<dbReference type="PANTHER" id="PTHR40980:SF3">
    <property type="entry name" value="TONB-DEPENDENT RECEPTOR-LIKE BETA-BARREL DOMAIN-CONTAINING PROTEIN"/>
    <property type="match status" value="1"/>
</dbReference>
<keyword evidence="4" id="KW-0732">Signal</keyword>
<dbReference type="InterPro" id="IPR010104">
    <property type="entry name" value="TonB_rcpt_bac"/>
</dbReference>
<dbReference type="NCBIfam" id="TIGR01782">
    <property type="entry name" value="TonB-Xanth-Caul"/>
    <property type="match status" value="1"/>
</dbReference>
<dbReference type="SUPFAM" id="SSF56935">
    <property type="entry name" value="Porins"/>
    <property type="match status" value="1"/>
</dbReference>
<dbReference type="Gene3D" id="2.40.170.20">
    <property type="entry name" value="TonB-dependent receptor, beta-barrel domain"/>
    <property type="match status" value="1"/>
</dbReference>
<evidence type="ECO:0000256" key="4">
    <source>
        <dbReference type="SAM" id="SignalP"/>
    </source>
</evidence>
<dbReference type="CDD" id="cd01347">
    <property type="entry name" value="ligand_gated_channel"/>
    <property type="match status" value="1"/>
</dbReference>
<keyword evidence="6" id="KW-0675">Receptor</keyword>
<dbReference type="InterPro" id="IPR036942">
    <property type="entry name" value="Beta-barrel_TonB_sf"/>
</dbReference>
<evidence type="ECO:0000256" key="2">
    <source>
        <dbReference type="ARBA" id="ARBA00023136"/>
    </source>
</evidence>
<reference evidence="6 7" key="1">
    <citation type="journal article" date="2019" name="Int. J. Syst. Evol. Microbiol.">
        <title>The Global Catalogue of Microorganisms (GCM) 10K type strain sequencing project: providing services to taxonomists for standard genome sequencing and annotation.</title>
        <authorList>
            <consortium name="The Broad Institute Genomics Platform"/>
            <consortium name="The Broad Institute Genome Sequencing Center for Infectious Disease"/>
            <person name="Wu L."/>
            <person name="Ma J."/>
        </authorList>
    </citation>
    <scope>NUCLEOTIDE SEQUENCE [LARGE SCALE GENOMIC DNA]</scope>
    <source>
        <strain evidence="6 7">JCM 15089</strain>
    </source>
</reference>
<dbReference type="InterPro" id="IPR012910">
    <property type="entry name" value="Plug_dom"/>
</dbReference>
<protein>
    <submittedName>
        <fullName evidence="6">TonB-dependent receptor</fullName>
    </submittedName>
</protein>
<dbReference type="PANTHER" id="PTHR40980">
    <property type="entry name" value="PLUG DOMAIN-CONTAINING PROTEIN"/>
    <property type="match status" value="1"/>
</dbReference>
<proteinExistence type="predicted"/>